<gene>
    <name evidence="12" type="ORF">H8718_12940</name>
</gene>
<evidence type="ECO:0000256" key="4">
    <source>
        <dbReference type="ARBA" id="ARBA00023015"/>
    </source>
</evidence>
<dbReference type="SUPFAM" id="SSF52172">
    <property type="entry name" value="CheY-like"/>
    <property type="match status" value="1"/>
</dbReference>
<dbReference type="PROSITE" id="PS50110">
    <property type="entry name" value="RESPONSE_REGULATORY"/>
    <property type="match status" value="1"/>
</dbReference>
<dbReference type="PROSITE" id="PS51755">
    <property type="entry name" value="OMPR_PHOB"/>
    <property type="match status" value="1"/>
</dbReference>
<dbReference type="PANTHER" id="PTHR48111:SF22">
    <property type="entry name" value="REGULATOR OF RPOS"/>
    <property type="match status" value="1"/>
</dbReference>
<dbReference type="SMART" id="SM00448">
    <property type="entry name" value="REC"/>
    <property type="match status" value="1"/>
</dbReference>
<dbReference type="SMART" id="SM00862">
    <property type="entry name" value="Trans_reg_C"/>
    <property type="match status" value="1"/>
</dbReference>
<keyword evidence="6" id="KW-0804">Transcription</keyword>
<dbReference type="InterPro" id="IPR001789">
    <property type="entry name" value="Sig_transdc_resp-reg_receiver"/>
</dbReference>
<comment type="caution">
    <text evidence="12">The sequence shown here is derived from an EMBL/GenBank/DDBJ whole genome shotgun (WGS) entry which is preliminary data.</text>
</comment>
<dbReference type="RefSeq" id="WP_249333220.1">
    <property type="nucleotide sequence ID" value="NZ_JACRSY010000021.1"/>
</dbReference>
<evidence type="ECO:0000313" key="13">
    <source>
        <dbReference type="Proteomes" id="UP000655830"/>
    </source>
</evidence>
<evidence type="ECO:0000256" key="6">
    <source>
        <dbReference type="ARBA" id="ARBA00023163"/>
    </source>
</evidence>
<dbReference type="GO" id="GO:0000976">
    <property type="term" value="F:transcription cis-regulatory region binding"/>
    <property type="evidence" value="ECO:0007669"/>
    <property type="project" value="TreeGrafter"/>
</dbReference>
<protein>
    <recommendedName>
        <fullName evidence="1">Stage 0 sporulation protein A homolog</fullName>
    </recommendedName>
</protein>
<feature type="domain" description="OmpR/PhoB-type" evidence="11">
    <location>
        <begin position="125"/>
        <end position="223"/>
    </location>
</feature>
<keyword evidence="5 9" id="KW-0238">DNA-binding</keyword>
<dbReference type="CDD" id="cd00383">
    <property type="entry name" value="trans_reg_C"/>
    <property type="match status" value="1"/>
</dbReference>
<name>A0A926IEY9_9FIRM</name>
<evidence type="ECO:0000256" key="8">
    <source>
        <dbReference type="PROSITE-ProRule" id="PRU00169"/>
    </source>
</evidence>
<evidence type="ECO:0000256" key="5">
    <source>
        <dbReference type="ARBA" id="ARBA00023125"/>
    </source>
</evidence>
<keyword evidence="2 8" id="KW-0597">Phosphoprotein</keyword>
<organism evidence="12 13">
    <name type="scientific">Zhenhengia yiwuensis</name>
    <dbReference type="NCBI Taxonomy" id="2763666"/>
    <lineage>
        <taxon>Bacteria</taxon>
        <taxon>Bacillati</taxon>
        <taxon>Bacillota</taxon>
        <taxon>Clostridia</taxon>
        <taxon>Lachnospirales</taxon>
        <taxon>Lachnospiraceae</taxon>
        <taxon>Zhenhengia</taxon>
    </lineage>
</organism>
<dbReference type="AlphaFoldDB" id="A0A926IEY9"/>
<dbReference type="GO" id="GO:0005829">
    <property type="term" value="C:cytosol"/>
    <property type="evidence" value="ECO:0007669"/>
    <property type="project" value="TreeGrafter"/>
</dbReference>
<comment type="function">
    <text evidence="7">May play the central regulatory role in sporulation. It may be an element of the effector pathway responsible for the activation of sporulation genes in response to nutritional stress. Spo0A may act in concert with spo0H (a sigma factor) to control the expression of some genes that are critical to the sporulation process.</text>
</comment>
<evidence type="ECO:0000256" key="3">
    <source>
        <dbReference type="ARBA" id="ARBA00023012"/>
    </source>
</evidence>
<dbReference type="InterPro" id="IPR001867">
    <property type="entry name" value="OmpR/PhoB-type_DNA-bd"/>
</dbReference>
<dbReference type="InterPro" id="IPR016032">
    <property type="entry name" value="Sig_transdc_resp-reg_C-effctor"/>
</dbReference>
<dbReference type="InterPro" id="IPR039420">
    <property type="entry name" value="WalR-like"/>
</dbReference>
<dbReference type="EMBL" id="JACRSY010000021">
    <property type="protein sequence ID" value="MBC8580434.1"/>
    <property type="molecule type" value="Genomic_DNA"/>
</dbReference>
<accession>A0A926IEY9</accession>
<dbReference type="GO" id="GO:0000156">
    <property type="term" value="F:phosphorelay response regulator activity"/>
    <property type="evidence" value="ECO:0007669"/>
    <property type="project" value="TreeGrafter"/>
</dbReference>
<dbReference type="Gene3D" id="1.10.10.10">
    <property type="entry name" value="Winged helix-like DNA-binding domain superfamily/Winged helix DNA-binding domain"/>
    <property type="match status" value="1"/>
</dbReference>
<dbReference type="InterPro" id="IPR011006">
    <property type="entry name" value="CheY-like_superfamily"/>
</dbReference>
<evidence type="ECO:0000313" key="12">
    <source>
        <dbReference type="EMBL" id="MBC8580434.1"/>
    </source>
</evidence>
<reference evidence="12" key="1">
    <citation type="submission" date="2020-08" db="EMBL/GenBank/DDBJ databases">
        <title>Genome public.</title>
        <authorList>
            <person name="Liu C."/>
            <person name="Sun Q."/>
        </authorList>
    </citation>
    <scope>NUCLEOTIDE SEQUENCE</scope>
    <source>
        <strain evidence="12">NSJ-12</strain>
    </source>
</reference>
<keyword evidence="13" id="KW-1185">Reference proteome</keyword>
<dbReference type="InterPro" id="IPR036388">
    <property type="entry name" value="WH-like_DNA-bd_sf"/>
</dbReference>
<keyword evidence="3" id="KW-0902">Two-component regulatory system</keyword>
<evidence type="ECO:0000256" key="1">
    <source>
        <dbReference type="ARBA" id="ARBA00018672"/>
    </source>
</evidence>
<dbReference type="Pfam" id="PF00072">
    <property type="entry name" value="Response_reg"/>
    <property type="match status" value="1"/>
</dbReference>
<keyword evidence="4" id="KW-0805">Transcription regulation</keyword>
<feature type="domain" description="Response regulatory" evidence="10">
    <location>
        <begin position="3"/>
        <end position="116"/>
    </location>
</feature>
<feature type="DNA-binding region" description="OmpR/PhoB-type" evidence="9">
    <location>
        <begin position="125"/>
        <end position="223"/>
    </location>
</feature>
<dbReference type="Pfam" id="PF00486">
    <property type="entry name" value="Trans_reg_C"/>
    <property type="match status" value="1"/>
</dbReference>
<dbReference type="SUPFAM" id="SSF46894">
    <property type="entry name" value="C-terminal effector domain of the bipartite response regulators"/>
    <property type="match status" value="1"/>
</dbReference>
<proteinExistence type="predicted"/>
<sequence length="225" mass="25879">MIKVLLVEDHIKISQNIKTYLEDEFEVMPVYSAEEAKLYLAAESYDLIILDLMLPGEDGMSVLKYLEQKQITVGVIVLTAKEDLGDKLKAFNLGAHDYVTKPFFMEELKARMNVVLKGLGKITKANLLTFKELTLDTSKKSVTIKGEIVEMNEKNYHLLEYFLLNKGILLFKEQIFDRICGYQSDASTDIIEVYMSRLRKVLSPFGYDRYIVTKRGMGYMLDETK</sequence>
<dbReference type="GO" id="GO:0032993">
    <property type="term" value="C:protein-DNA complex"/>
    <property type="evidence" value="ECO:0007669"/>
    <property type="project" value="TreeGrafter"/>
</dbReference>
<feature type="modified residue" description="4-aspartylphosphate" evidence="8">
    <location>
        <position position="51"/>
    </location>
</feature>
<dbReference type="Proteomes" id="UP000655830">
    <property type="component" value="Unassembled WGS sequence"/>
</dbReference>
<evidence type="ECO:0000259" key="11">
    <source>
        <dbReference type="PROSITE" id="PS51755"/>
    </source>
</evidence>
<evidence type="ECO:0000259" key="10">
    <source>
        <dbReference type="PROSITE" id="PS50110"/>
    </source>
</evidence>
<evidence type="ECO:0000256" key="9">
    <source>
        <dbReference type="PROSITE-ProRule" id="PRU01091"/>
    </source>
</evidence>
<evidence type="ECO:0000256" key="2">
    <source>
        <dbReference type="ARBA" id="ARBA00022553"/>
    </source>
</evidence>
<dbReference type="Gene3D" id="3.40.50.2300">
    <property type="match status" value="1"/>
</dbReference>
<dbReference type="GO" id="GO:0006355">
    <property type="term" value="P:regulation of DNA-templated transcription"/>
    <property type="evidence" value="ECO:0007669"/>
    <property type="project" value="InterPro"/>
</dbReference>
<evidence type="ECO:0000256" key="7">
    <source>
        <dbReference type="ARBA" id="ARBA00024867"/>
    </source>
</evidence>
<dbReference type="PANTHER" id="PTHR48111">
    <property type="entry name" value="REGULATOR OF RPOS"/>
    <property type="match status" value="1"/>
</dbReference>